<reference evidence="18" key="2">
    <citation type="submission" date="2009-11" db="EMBL/GenBank/DDBJ databases">
        <title>The Genome Sequence of Allomyces macrogynus strain ATCC 38327.</title>
        <authorList>
            <consortium name="The Broad Institute Genome Sequencing Platform"/>
            <person name="Russ C."/>
            <person name="Cuomo C."/>
            <person name="Shea T."/>
            <person name="Young S.K."/>
            <person name="Zeng Q."/>
            <person name="Koehrsen M."/>
            <person name="Haas B."/>
            <person name="Borodovsky M."/>
            <person name="Guigo R."/>
            <person name="Alvarado L."/>
            <person name="Berlin A."/>
            <person name="Borenstein D."/>
            <person name="Chen Z."/>
            <person name="Engels R."/>
            <person name="Freedman E."/>
            <person name="Gellesch M."/>
            <person name="Goldberg J."/>
            <person name="Griggs A."/>
            <person name="Gujja S."/>
            <person name="Heiman D."/>
            <person name="Hepburn T."/>
            <person name="Howarth C."/>
            <person name="Jen D."/>
            <person name="Larson L."/>
            <person name="Lewis B."/>
            <person name="Mehta T."/>
            <person name="Park D."/>
            <person name="Pearson M."/>
            <person name="Roberts A."/>
            <person name="Saif S."/>
            <person name="Shenoy N."/>
            <person name="Sisk P."/>
            <person name="Stolte C."/>
            <person name="Sykes S."/>
            <person name="Walk T."/>
            <person name="White J."/>
            <person name="Yandava C."/>
            <person name="Burger G."/>
            <person name="Gray M.W."/>
            <person name="Holland P.W.H."/>
            <person name="King N."/>
            <person name="Lang F.B.F."/>
            <person name="Roger A.J."/>
            <person name="Ruiz-Trillo I."/>
            <person name="Lander E."/>
            <person name="Nusbaum C."/>
        </authorList>
    </citation>
    <scope>NUCLEOTIDE SEQUENCE [LARGE SCALE GENOMIC DNA]</scope>
    <source>
        <strain evidence="18">ATCC 38327</strain>
    </source>
</reference>
<evidence type="ECO:0000256" key="11">
    <source>
        <dbReference type="ARBA" id="ARBA00023128"/>
    </source>
</evidence>
<evidence type="ECO:0000256" key="3">
    <source>
        <dbReference type="ARBA" id="ARBA00020799"/>
    </source>
</evidence>
<organism evidence="17 18">
    <name type="scientific">Allomyces macrogynus (strain ATCC 38327)</name>
    <name type="common">Allomyces javanicus var. macrogynus</name>
    <dbReference type="NCBI Taxonomy" id="578462"/>
    <lineage>
        <taxon>Eukaryota</taxon>
        <taxon>Fungi</taxon>
        <taxon>Fungi incertae sedis</taxon>
        <taxon>Blastocladiomycota</taxon>
        <taxon>Blastocladiomycetes</taxon>
        <taxon>Blastocladiales</taxon>
        <taxon>Blastocladiaceae</taxon>
        <taxon>Allomyces</taxon>
    </lineage>
</organism>
<dbReference type="GO" id="GO:0005744">
    <property type="term" value="C:TIM23 mitochondrial import inner membrane translocase complex"/>
    <property type="evidence" value="ECO:0007669"/>
    <property type="project" value="UniProtKB-UniRule"/>
</dbReference>
<dbReference type="CDD" id="cd07521">
    <property type="entry name" value="HAD_FCP1-like"/>
    <property type="match status" value="1"/>
</dbReference>
<evidence type="ECO:0000256" key="6">
    <source>
        <dbReference type="ARBA" id="ARBA00022792"/>
    </source>
</evidence>
<evidence type="ECO:0000256" key="1">
    <source>
        <dbReference type="ARBA" id="ARBA00004434"/>
    </source>
</evidence>
<evidence type="ECO:0000256" key="13">
    <source>
        <dbReference type="RuleBase" id="RU365079"/>
    </source>
</evidence>
<dbReference type="OrthoDB" id="287041at2759"/>
<protein>
    <recommendedName>
        <fullName evidence="3 13">Mitochondrial import inner membrane translocase subunit TIM50</fullName>
    </recommendedName>
</protein>
<dbReference type="Pfam" id="PF03031">
    <property type="entry name" value="NIF"/>
    <property type="match status" value="1"/>
</dbReference>
<sequence length="483" mass="53342">MLSAVLLPRALSAAARPAALRAAATTIASTRRSFGATAFARADEGKKPLPNLNIGQGLASQTLLGQVAAEQAERAASETASTSAGDADPTASKPEADGASSTDRKKARKAKSSDDGMTPAQNLASNVFLFALVAGSIFYFGRPDDDHPDKSWSPSAMWDRAKVRVSAMTKEYTTPAFEKLLPDPLPPGYQREYTLVINLNDTLIHSEWTSQHGWRVAKRPGIDYFLGYLSRFYEIVVFTRSQGFTAYPIIDKLDTYQGITYRLFRDATHYHNGKHVKDLSRLNRDLSKVVIMDWDEDAYSLQPENAIHLDRWDGKPTARSLNDYIPFLEMIALSGVPDVRPILQSYQGADVPTKFAERQAEYRRRIADELKKAEEEAHANASSRSGGLLGLLGGGKGMALRRQQEQQMDLFRHSQLMQKQFEEEAAMIKAEADKARAAQEEQLKAMKEAMAKKTTLYAYIRDNVMGPPPGMQMPPADAGAPLP</sequence>
<keyword evidence="14" id="KW-0175">Coiled coil</keyword>
<evidence type="ECO:0000256" key="4">
    <source>
        <dbReference type="ARBA" id="ARBA00022448"/>
    </source>
</evidence>
<dbReference type="Gene3D" id="3.40.50.1000">
    <property type="entry name" value="HAD superfamily/HAD-like"/>
    <property type="match status" value="1"/>
</dbReference>
<comment type="subcellular location">
    <subcellularLocation>
        <location evidence="1 13">Mitochondrion inner membrane</location>
        <topology evidence="1 13">Single-pass membrane protein</topology>
    </subcellularLocation>
</comment>
<feature type="coiled-coil region" evidence="14">
    <location>
        <begin position="418"/>
        <end position="449"/>
    </location>
</feature>
<dbReference type="PANTHER" id="PTHR12210">
    <property type="entry name" value="DULLARD PROTEIN PHOSPHATASE"/>
    <property type="match status" value="1"/>
</dbReference>
<reference evidence="17 18" key="1">
    <citation type="submission" date="2009-11" db="EMBL/GenBank/DDBJ databases">
        <title>Annotation of Allomyces macrogynus ATCC 38327.</title>
        <authorList>
            <consortium name="The Broad Institute Genome Sequencing Platform"/>
            <person name="Russ C."/>
            <person name="Cuomo C."/>
            <person name="Burger G."/>
            <person name="Gray M.W."/>
            <person name="Holland P.W.H."/>
            <person name="King N."/>
            <person name="Lang F.B.F."/>
            <person name="Roger A.J."/>
            <person name="Ruiz-Trillo I."/>
            <person name="Young S.K."/>
            <person name="Zeng Q."/>
            <person name="Gargeya S."/>
            <person name="Fitzgerald M."/>
            <person name="Haas B."/>
            <person name="Abouelleil A."/>
            <person name="Alvarado L."/>
            <person name="Arachchi H.M."/>
            <person name="Berlin A."/>
            <person name="Chapman S.B."/>
            <person name="Gearin G."/>
            <person name="Goldberg J."/>
            <person name="Griggs A."/>
            <person name="Gujja S."/>
            <person name="Hansen M."/>
            <person name="Heiman D."/>
            <person name="Howarth C."/>
            <person name="Larimer J."/>
            <person name="Lui A."/>
            <person name="MacDonald P.J.P."/>
            <person name="McCowen C."/>
            <person name="Montmayeur A."/>
            <person name="Murphy C."/>
            <person name="Neiman D."/>
            <person name="Pearson M."/>
            <person name="Priest M."/>
            <person name="Roberts A."/>
            <person name="Saif S."/>
            <person name="Shea T."/>
            <person name="Sisk P."/>
            <person name="Stolte C."/>
            <person name="Sykes S."/>
            <person name="Wortman J."/>
            <person name="Nusbaum C."/>
            <person name="Birren B."/>
        </authorList>
    </citation>
    <scope>NUCLEOTIDE SEQUENCE [LARGE SCALE GENOMIC DNA]</scope>
    <source>
        <strain evidence="17 18">ATCC 38327</strain>
    </source>
</reference>
<keyword evidence="11 13" id="KW-0496">Mitochondrion</keyword>
<keyword evidence="4 13" id="KW-0813">Transport</keyword>
<dbReference type="AlphaFoldDB" id="A0A0L0RW26"/>
<keyword evidence="8 13" id="KW-0809">Transit peptide</keyword>
<feature type="region of interest" description="Disordered" evidence="15">
    <location>
        <begin position="69"/>
        <end position="118"/>
    </location>
</feature>
<dbReference type="eggNOG" id="KOG2832">
    <property type="taxonomic scope" value="Eukaryota"/>
</dbReference>
<evidence type="ECO:0000256" key="10">
    <source>
        <dbReference type="ARBA" id="ARBA00023010"/>
    </source>
</evidence>
<feature type="domain" description="FCP1 homology" evidence="16">
    <location>
        <begin position="188"/>
        <end position="331"/>
    </location>
</feature>
<dbReference type="SMART" id="SM00577">
    <property type="entry name" value="CPDc"/>
    <property type="match status" value="1"/>
</dbReference>
<dbReference type="Proteomes" id="UP000054350">
    <property type="component" value="Unassembled WGS sequence"/>
</dbReference>
<evidence type="ECO:0000256" key="2">
    <source>
        <dbReference type="ARBA" id="ARBA00006344"/>
    </source>
</evidence>
<evidence type="ECO:0000256" key="14">
    <source>
        <dbReference type="SAM" id="Coils"/>
    </source>
</evidence>
<evidence type="ECO:0000256" key="8">
    <source>
        <dbReference type="ARBA" id="ARBA00022946"/>
    </source>
</evidence>
<keyword evidence="6" id="KW-0999">Mitochondrion inner membrane</keyword>
<evidence type="ECO:0000313" key="18">
    <source>
        <dbReference type="Proteomes" id="UP000054350"/>
    </source>
</evidence>
<evidence type="ECO:0000313" key="17">
    <source>
        <dbReference type="EMBL" id="KNE54300.1"/>
    </source>
</evidence>
<accession>A0A0L0RW26</accession>
<dbReference type="GO" id="GO:0015031">
    <property type="term" value="P:protein transport"/>
    <property type="evidence" value="ECO:0007669"/>
    <property type="project" value="UniProtKB-KW"/>
</dbReference>
<dbReference type="InterPro" id="IPR023214">
    <property type="entry name" value="HAD_sf"/>
</dbReference>
<evidence type="ECO:0000256" key="15">
    <source>
        <dbReference type="SAM" id="MobiDB-lite"/>
    </source>
</evidence>
<dbReference type="FunFam" id="3.40.50.1000:FF:000019">
    <property type="entry name" value="Mitochondrial import inner membrane translocase subunit TIM50"/>
    <property type="match status" value="1"/>
</dbReference>
<dbReference type="InterPro" id="IPR036412">
    <property type="entry name" value="HAD-like_sf"/>
</dbReference>
<keyword evidence="18" id="KW-1185">Reference proteome</keyword>
<evidence type="ECO:0000256" key="9">
    <source>
        <dbReference type="ARBA" id="ARBA00022989"/>
    </source>
</evidence>
<evidence type="ECO:0000256" key="5">
    <source>
        <dbReference type="ARBA" id="ARBA00022692"/>
    </source>
</evidence>
<evidence type="ECO:0000259" key="16">
    <source>
        <dbReference type="PROSITE" id="PS50969"/>
    </source>
</evidence>
<comment type="subunit">
    <text evidence="13">Component of the TIM23 complex.</text>
</comment>
<comment type="similarity">
    <text evidence="2 13">Belongs to the TIM50 family.</text>
</comment>
<keyword evidence="9" id="KW-1133">Transmembrane helix</keyword>
<evidence type="ECO:0000256" key="12">
    <source>
        <dbReference type="ARBA" id="ARBA00023136"/>
    </source>
</evidence>
<dbReference type="InterPro" id="IPR050365">
    <property type="entry name" value="TIM50"/>
</dbReference>
<keyword evidence="10 13" id="KW-0811">Translocation</keyword>
<keyword evidence="12" id="KW-0472">Membrane</keyword>
<comment type="function">
    <text evidence="13">Essential component of the TIM23 complex, a complex that mediates the translocation of transit peptide-containing proteins across the mitochondrial inner membrane.</text>
</comment>
<dbReference type="VEuPathDB" id="FungiDB:AMAG_00285"/>
<dbReference type="InterPro" id="IPR004274">
    <property type="entry name" value="FCP1_dom"/>
</dbReference>
<dbReference type="PROSITE" id="PS50969">
    <property type="entry name" value="FCP1"/>
    <property type="match status" value="1"/>
</dbReference>
<keyword evidence="7 13" id="KW-0653">Protein transport</keyword>
<keyword evidence="5" id="KW-0812">Transmembrane</keyword>
<dbReference type="SUPFAM" id="SSF56784">
    <property type="entry name" value="HAD-like"/>
    <property type="match status" value="1"/>
</dbReference>
<proteinExistence type="inferred from homology"/>
<name>A0A0L0RW26_ALLM3</name>
<gene>
    <name evidence="17" type="ORF">AMAG_00285</name>
</gene>
<dbReference type="STRING" id="578462.A0A0L0RW26"/>
<evidence type="ECO:0000256" key="7">
    <source>
        <dbReference type="ARBA" id="ARBA00022927"/>
    </source>
</evidence>
<dbReference type="EMBL" id="GG745328">
    <property type="protein sequence ID" value="KNE54300.1"/>
    <property type="molecule type" value="Genomic_DNA"/>
</dbReference>